<organism evidence="2 3">
    <name type="scientific">Candidatus Scatenecus faecavium</name>
    <dbReference type="NCBI Taxonomy" id="2840915"/>
    <lineage>
        <taxon>Bacteria</taxon>
        <taxon>Candidatus Scatenecus</taxon>
    </lineage>
</organism>
<dbReference type="Proteomes" id="UP000824139">
    <property type="component" value="Unassembled WGS sequence"/>
</dbReference>
<reference evidence="2" key="2">
    <citation type="journal article" date="2021" name="PeerJ">
        <title>Extensive microbial diversity within the chicken gut microbiome revealed by metagenomics and culture.</title>
        <authorList>
            <person name="Gilroy R."/>
            <person name="Ravi A."/>
            <person name="Getino M."/>
            <person name="Pursley I."/>
            <person name="Horton D.L."/>
            <person name="Alikhan N.F."/>
            <person name="Baker D."/>
            <person name="Gharbi K."/>
            <person name="Hall N."/>
            <person name="Watson M."/>
            <person name="Adriaenssens E.M."/>
            <person name="Foster-Nyarko E."/>
            <person name="Jarju S."/>
            <person name="Secka A."/>
            <person name="Antonio M."/>
            <person name="Oren A."/>
            <person name="Chaudhuri R.R."/>
            <person name="La Ragione R."/>
            <person name="Hildebrand F."/>
            <person name="Pallen M.J."/>
        </authorList>
    </citation>
    <scope>NUCLEOTIDE SEQUENCE</scope>
    <source>
        <strain evidence="2">CHK152-2994</strain>
    </source>
</reference>
<name>A0A9D1FVP8_9BACT</name>
<evidence type="ECO:0000259" key="1">
    <source>
        <dbReference type="Pfam" id="PF25583"/>
    </source>
</evidence>
<dbReference type="InterPro" id="IPR057727">
    <property type="entry name" value="WCX_dom"/>
</dbReference>
<feature type="domain" description="WCX" evidence="1">
    <location>
        <begin position="254"/>
        <end position="306"/>
    </location>
</feature>
<dbReference type="EMBL" id="DVJO01000068">
    <property type="protein sequence ID" value="HIS82594.1"/>
    <property type="molecule type" value="Genomic_DNA"/>
</dbReference>
<accession>A0A9D1FVP8</accession>
<proteinExistence type="predicted"/>
<gene>
    <name evidence="2" type="ORF">IAD41_03180</name>
</gene>
<protein>
    <submittedName>
        <fullName evidence="2">WYL domain-containing protein</fullName>
    </submittedName>
</protein>
<comment type="caution">
    <text evidence="2">The sequence shown here is derived from an EMBL/GenBank/DDBJ whole genome shotgun (WGS) entry which is preliminary data.</text>
</comment>
<dbReference type="AlphaFoldDB" id="A0A9D1FVP8"/>
<dbReference type="Pfam" id="PF25583">
    <property type="entry name" value="WCX"/>
    <property type="match status" value="1"/>
</dbReference>
<evidence type="ECO:0000313" key="3">
    <source>
        <dbReference type="Proteomes" id="UP000824139"/>
    </source>
</evidence>
<evidence type="ECO:0000313" key="2">
    <source>
        <dbReference type="EMBL" id="HIS82594.1"/>
    </source>
</evidence>
<reference evidence="2" key="1">
    <citation type="submission" date="2020-10" db="EMBL/GenBank/DDBJ databases">
        <authorList>
            <person name="Gilroy R."/>
        </authorList>
    </citation>
    <scope>NUCLEOTIDE SEQUENCE</scope>
    <source>
        <strain evidence="2">CHK152-2994</strain>
    </source>
</reference>
<sequence length="310" mass="35728">MKEFIKNNKITYNLMSFTAFKTLLIFSLLLEAPRSYQEIIDYFDTHDFINEKISVDTIRVYINSLRRAGCVISKTKRADGSKFILVSHPFELTITPEQIKPIAKVYKTIAKTIEVSELIMLEKFLRKIASNIKNEDFENALNKTSLLSGIEIELLEKLLECCNEKKQIILKYNSPRSGQTNLEIICEKMGFENGKLYLYGTSLDFSQSSYLLAARIIGIEQIKPGKSDKVDIEELKIKFKVRADYRELQLKDNEKLLEISNNNTLIEAVSSNKFALKQRILSFGSACTVLEPEDFKQEIITTLKRMRAEY</sequence>